<sequence length="128" mass="13474">MQYMLLIYDCDRPEPGDPGFEDALASVNAFADECRRRGAFVGGHPLQGEHTATTVSVREGKTLITDGPYLETHEHLGGAYILDCAGLDEALELAALCPMAAVGSIEVRPIAGVPGLDHRLGDPAAAGE</sequence>
<dbReference type="SUPFAM" id="SSF54909">
    <property type="entry name" value="Dimeric alpha+beta barrel"/>
    <property type="match status" value="1"/>
</dbReference>
<dbReference type="Proteomes" id="UP000198582">
    <property type="component" value="Unassembled WGS sequence"/>
</dbReference>
<dbReference type="InterPro" id="IPR011008">
    <property type="entry name" value="Dimeric_a/b-barrel"/>
</dbReference>
<dbReference type="Pfam" id="PF03795">
    <property type="entry name" value="YCII"/>
    <property type="match status" value="1"/>
</dbReference>
<dbReference type="OrthoDB" id="668782at2"/>
<dbReference type="PANTHER" id="PTHR35174">
    <property type="entry name" value="BLL7171 PROTEIN-RELATED"/>
    <property type="match status" value="1"/>
</dbReference>
<name>A0A1H8YSI9_9PSEU</name>
<comment type="similarity">
    <text evidence="1">Belongs to the YciI family.</text>
</comment>
<dbReference type="PANTHER" id="PTHR35174:SF3">
    <property type="entry name" value="BLL7171 PROTEIN"/>
    <property type="match status" value="1"/>
</dbReference>
<evidence type="ECO:0000256" key="1">
    <source>
        <dbReference type="ARBA" id="ARBA00007689"/>
    </source>
</evidence>
<dbReference type="STRING" id="394193.SAMN04489732_14417"/>
<feature type="domain" description="YCII-related" evidence="2">
    <location>
        <begin position="1"/>
        <end position="110"/>
    </location>
</feature>
<dbReference type="InterPro" id="IPR005545">
    <property type="entry name" value="YCII"/>
</dbReference>
<dbReference type="Gene3D" id="3.30.70.1060">
    <property type="entry name" value="Dimeric alpha+beta barrel"/>
    <property type="match status" value="1"/>
</dbReference>
<evidence type="ECO:0000313" key="4">
    <source>
        <dbReference type="Proteomes" id="UP000198582"/>
    </source>
</evidence>
<reference evidence="4" key="1">
    <citation type="submission" date="2016-10" db="EMBL/GenBank/DDBJ databases">
        <authorList>
            <person name="Varghese N."/>
            <person name="Submissions S."/>
        </authorList>
    </citation>
    <scope>NUCLEOTIDE SEQUENCE [LARGE SCALE GENOMIC DNA]</scope>
    <source>
        <strain evidence="4">DSM 44993</strain>
    </source>
</reference>
<gene>
    <name evidence="3" type="ORF">SAMN04489732_14417</name>
</gene>
<accession>A0A1H8YSI9</accession>
<evidence type="ECO:0000313" key="3">
    <source>
        <dbReference type="EMBL" id="SEP54358.1"/>
    </source>
</evidence>
<protein>
    <submittedName>
        <fullName evidence="3">Uncharacterized conserved protein</fullName>
    </submittedName>
</protein>
<evidence type="ECO:0000259" key="2">
    <source>
        <dbReference type="Pfam" id="PF03795"/>
    </source>
</evidence>
<proteinExistence type="inferred from homology"/>
<keyword evidence="4" id="KW-1185">Reference proteome</keyword>
<organism evidence="3 4">
    <name type="scientific">Amycolatopsis saalfeldensis</name>
    <dbReference type="NCBI Taxonomy" id="394193"/>
    <lineage>
        <taxon>Bacteria</taxon>
        <taxon>Bacillati</taxon>
        <taxon>Actinomycetota</taxon>
        <taxon>Actinomycetes</taxon>
        <taxon>Pseudonocardiales</taxon>
        <taxon>Pseudonocardiaceae</taxon>
        <taxon>Amycolatopsis</taxon>
    </lineage>
</organism>
<dbReference type="AlphaFoldDB" id="A0A1H8YSI9"/>
<dbReference type="EMBL" id="FOEF01000044">
    <property type="protein sequence ID" value="SEP54358.1"/>
    <property type="molecule type" value="Genomic_DNA"/>
</dbReference>